<name>B8BYB0_THAPS</name>
<evidence type="ECO:0000313" key="4">
    <source>
        <dbReference type="Proteomes" id="UP000001449"/>
    </source>
</evidence>
<dbReference type="PaxDb" id="35128-Thaps21841"/>
<feature type="region of interest" description="Disordered" evidence="1">
    <location>
        <begin position="286"/>
        <end position="331"/>
    </location>
</feature>
<dbReference type="GO" id="GO:0043565">
    <property type="term" value="F:sequence-specific DNA binding"/>
    <property type="evidence" value="ECO:0007669"/>
    <property type="project" value="InterPro"/>
</dbReference>
<dbReference type="Gene3D" id="1.10.10.10">
    <property type="entry name" value="Winged helix-like DNA-binding domain superfamily/Winged helix DNA-binding domain"/>
    <property type="match status" value="1"/>
</dbReference>
<organism evidence="3 4">
    <name type="scientific">Thalassiosira pseudonana</name>
    <name type="common">Marine diatom</name>
    <name type="synonym">Cyclotella nana</name>
    <dbReference type="NCBI Taxonomy" id="35128"/>
    <lineage>
        <taxon>Eukaryota</taxon>
        <taxon>Sar</taxon>
        <taxon>Stramenopiles</taxon>
        <taxon>Ochrophyta</taxon>
        <taxon>Bacillariophyta</taxon>
        <taxon>Coscinodiscophyceae</taxon>
        <taxon>Thalassiosirophycidae</taxon>
        <taxon>Thalassiosirales</taxon>
        <taxon>Thalassiosiraceae</taxon>
        <taxon>Thalassiosira</taxon>
    </lineage>
</organism>
<keyword evidence="4" id="KW-1185">Reference proteome</keyword>
<feature type="compositionally biased region" description="Basic residues" evidence="1">
    <location>
        <begin position="57"/>
        <end position="66"/>
    </location>
</feature>
<feature type="compositionally biased region" description="Basic residues" evidence="1">
    <location>
        <begin position="313"/>
        <end position="327"/>
    </location>
</feature>
<sequence>MSLSALSALATIATLTAEVESVLPNPTAVVVASKSDNKRKSKQSSETTNKSPTGKGRATRRTSKKSPVKEKSASKQSTKESKVAVSKSKAKHAYASASQTPQVCAPSSSRRPAKKRFVPAEFDNAAIDGALLSDAYGIQIADCDIENFNKTACAMSNITSNNNTATSSKQPKKRRHKSDSTPTFPTTLMAILCTPKNHEYIAFLSDDVRFIIVHPGGLEGEVLPLYFDGVVVDGGGGSGMTFDHFVETMIAWGFQVGNDTKYPQINIYSHPLFRRGDWEMCLRIEKPGSTTTTGDVGGSEEGNVKKEGELQQSKKKSSPSPRKKKNKTTSACAAVAHQPLVGSIPSSNKAVNIGEERSRSVTPASSPKSGDGLPLFSRRASEMMMLANKNSNGLGVVGALGGVNNLNGMDNGNSIIGLNEIGNDPHIRRILEARIENKILGHYSNPMTVAMLRRTSLGFAPGWNGPANSAGGMKGENAMGLGSSAISMMHSDRGLGMMGLQQRQSVDPSGNQANDIVAKALAVLQQDGQAMSLGSVGSNTIPSAADNAFVMSRRHTMDHMPTKRSSLLLAKNMAMDTSNITTNLDAMTERYCALFGTGNGVVMRGGGGGMGGPFADSHIMQSVGADGNAQAMAMLALRRRDFMSSTSNSSGR</sequence>
<dbReference type="GO" id="GO:0003700">
    <property type="term" value="F:DNA-binding transcription factor activity"/>
    <property type="evidence" value="ECO:0007669"/>
    <property type="project" value="InterPro"/>
</dbReference>
<feature type="region of interest" description="Disordered" evidence="1">
    <location>
        <begin position="343"/>
        <end position="374"/>
    </location>
</feature>
<feature type="compositionally biased region" description="Polar residues" evidence="1">
    <location>
        <begin position="99"/>
        <end position="110"/>
    </location>
</feature>
<evidence type="ECO:0000256" key="2">
    <source>
        <dbReference type="SAM" id="SignalP"/>
    </source>
</evidence>
<feature type="compositionally biased region" description="Low complexity" evidence="1">
    <location>
        <begin position="83"/>
        <end position="98"/>
    </location>
</feature>
<accession>B8BYB0</accession>
<gene>
    <name evidence="3" type="ORF">THAPSDRAFT_21841</name>
</gene>
<dbReference type="HOGENOM" id="CLU_420670_0_0_1"/>
<feature type="region of interest" description="Disordered" evidence="1">
    <location>
        <begin position="159"/>
        <end position="181"/>
    </location>
</feature>
<dbReference type="Proteomes" id="UP000001449">
    <property type="component" value="Chromosome 3"/>
</dbReference>
<protein>
    <recommendedName>
        <fullName evidence="5">HSF-type DNA-binding domain-containing protein</fullName>
    </recommendedName>
</protein>
<feature type="chain" id="PRO_5002869459" description="HSF-type DNA-binding domain-containing protein" evidence="2">
    <location>
        <begin position="22"/>
        <end position="652"/>
    </location>
</feature>
<evidence type="ECO:0000313" key="3">
    <source>
        <dbReference type="EMBL" id="EED93857.1"/>
    </source>
</evidence>
<dbReference type="RefSeq" id="XP_002288421.1">
    <property type="nucleotide sequence ID" value="XM_002288385.1"/>
</dbReference>
<dbReference type="InterPro" id="IPR036388">
    <property type="entry name" value="WH-like_DNA-bd_sf"/>
</dbReference>
<proteinExistence type="predicted"/>
<reference evidence="3 4" key="2">
    <citation type="journal article" date="2008" name="Nature">
        <title>The Phaeodactylum genome reveals the evolutionary history of diatom genomes.</title>
        <authorList>
            <person name="Bowler C."/>
            <person name="Allen A.E."/>
            <person name="Badger J.H."/>
            <person name="Grimwood J."/>
            <person name="Jabbari K."/>
            <person name="Kuo A."/>
            <person name="Maheswari U."/>
            <person name="Martens C."/>
            <person name="Maumus F."/>
            <person name="Otillar R.P."/>
            <person name="Rayko E."/>
            <person name="Salamov A."/>
            <person name="Vandepoele K."/>
            <person name="Beszteri B."/>
            <person name="Gruber A."/>
            <person name="Heijde M."/>
            <person name="Katinka M."/>
            <person name="Mock T."/>
            <person name="Valentin K."/>
            <person name="Verret F."/>
            <person name="Berges J.A."/>
            <person name="Brownlee C."/>
            <person name="Cadoret J.P."/>
            <person name="Chiovitti A."/>
            <person name="Choi C.J."/>
            <person name="Coesel S."/>
            <person name="De Martino A."/>
            <person name="Detter J.C."/>
            <person name="Durkin C."/>
            <person name="Falciatore A."/>
            <person name="Fournet J."/>
            <person name="Haruta M."/>
            <person name="Huysman M.J."/>
            <person name="Jenkins B.D."/>
            <person name="Jiroutova K."/>
            <person name="Jorgensen R.E."/>
            <person name="Joubert Y."/>
            <person name="Kaplan A."/>
            <person name="Kroger N."/>
            <person name="Kroth P.G."/>
            <person name="La Roche J."/>
            <person name="Lindquist E."/>
            <person name="Lommer M."/>
            <person name="Martin-Jezequel V."/>
            <person name="Lopez P.J."/>
            <person name="Lucas S."/>
            <person name="Mangogna M."/>
            <person name="McGinnis K."/>
            <person name="Medlin L.K."/>
            <person name="Montsant A."/>
            <person name="Oudot-Le Secq M.P."/>
            <person name="Napoli C."/>
            <person name="Obornik M."/>
            <person name="Parker M.S."/>
            <person name="Petit J.L."/>
            <person name="Porcel B.M."/>
            <person name="Poulsen N."/>
            <person name="Robison M."/>
            <person name="Rychlewski L."/>
            <person name="Rynearson T.A."/>
            <person name="Schmutz J."/>
            <person name="Shapiro H."/>
            <person name="Siaut M."/>
            <person name="Stanley M."/>
            <person name="Sussman M.R."/>
            <person name="Taylor A.R."/>
            <person name="Vardi A."/>
            <person name="von Dassow P."/>
            <person name="Vyverman W."/>
            <person name="Willis A."/>
            <person name="Wyrwicz L.S."/>
            <person name="Rokhsar D.S."/>
            <person name="Weissenbach J."/>
            <person name="Armbrust E.V."/>
            <person name="Green B.R."/>
            <person name="Van de Peer Y."/>
            <person name="Grigoriev I.V."/>
        </authorList>
    </citation>
    <scope>NUCLEOTIDE SEQUENCE [LARGE SCALE GENOMIC DNA]</scope>
    <source>
        <strain evidence="3 4">CCMP1335</strain>
    </source>
</reference>
<dbReference type="AlphaFoldDB" id="B8BYB0"/>
<evidence type="ECO:0008006" key="5">
    <source>
        <dbReference type="Google" id="ProtNLM"/>
    </source>
</evidence>
<dbReference type="GeneID" id="7451277"/>
<feature type="compositionally biased region" description="Low complexity" evidence="1">
    <location>
        <begin position="159"/>
        <end position="168"/>
    </location>
</feature>
<keyword evidence="2" id="KW-0732">Signal</keyword>
<dbReference type="EMBL" id="CM000640">
    <property type="protein sequence ID" value="EED93857.1"/>
    <property type="molecule type" value="Genomic_DNA"/>
</dbReference>
<reference evidence="3 4" key="1">
    <citation type="journal article" date="2004" name="Science">
        <title>The genome of the diatom Thalassiosira pseudonana: ecology, evolution, and metabolism.</title>
        <authorList>
            <person name="Armbrust E.V."/>
            <person name="Berges J.A."/>
            <person name="Bowler C."/>
            <person name="Green B.R."/>
            <person name="Martinez D."/>
            <person name="Putnam N.H."/>
            <person name="Zhou S."/>
            <person name="Allen A.E."/>
            <person name="Apt K.E."/>
            <person name="Bechner M."/>
            <person name="Brzezinski M.A."/>
            <person name="Chaal B.K."/>
            <person name="Chiovitti A."/>
            <person name="Davis A.K."/>
            <person name="Demarest M.S."/>
            <person name="Detter J.C."/>
            <person name="Glavina T."/>
            <person name="Goodstein D."/>
            <person name="Hadi M.Z."/>
            <person name="Hellsten U."/>
            <person name="Hildebrand M."/>
            <person name="Jenkins B.D."/>
            <person name="Jurka J."/>
            <person name="Kapitonov V.V."/>
            <person name="Kroger N."/>
            <person name="Lau W.W."/>
            <person name="Lane T.W."/>
            <person name="Larimer F.W."/>
            <person name="Lippmeier J.C."/>
            <person name="Lucas S."/>
            <person name="Medina M."/>
            <person name="Montsant A."/>
            <person name="Obornik M."/>
            <person name="Parker M.S."/>
            <person name="Palenik B."/>
            <person name="Pazour G.J."/>
            <person name="Richardson P.M."/>
            <person name="Rynearson T.A."/>
            <person name="Saito M.A."/>
            <person name="Schwartz D.C."/>
            <person name="Thamatrakoln K."/>
            <person name="Valentin K."/>
            <person name="Vardi A."/>
            <person name="Wilkerson F.P."/>
            <person name="Rokhsar D.S."/>
        </authorList>
    </citation>
    <scope>NUCLEOTIDE SEQUENCE [LARGE SCALE GENOMIC DNA]</scope>
    <source>
        <strain evidence="3 4">CCMP1335</strain>
    </source>
</reference>
<feature type="compositionally biased region" description="Basic and acidic residues" evidence="1">
    <location>
        <begin position="67"/>
        <end position="82"/>
    </location>
</feature>
<feature type="signal peptide" evidence="2">
    <location>
        <begin position="1"/>
        <end position="21"/>
    </location>
</feature>
<dbReference type="InParanoid" id="B8BYB0"/>
<evidence type="ECO:0000256" key="1">
    <source>
        <dbReference type="SAM" id="MobiDB-lite"/>
    </source>
</evidence>
<feature type="region of interest" description="Disordered" evidence="1">
    <location>
        <begin position="31"/>
        <end position="110"/>
    </location>
</feature>
<dbReference type="FunFam" id="1.10.10.10:FF:001605">
    <property type="entry name" value="Uncharacterized protein"/>
    <property type="match status" value="1"/>
</dbReference>
<dbReference type="KEGG" id="tps:THAPSDRAFT_21841"/>